<dbReference type="OrthoDB" id="5814713at2"/>
<evidence type="ECO:0000256" key="1">
    <source>
        <dbReference type="PIRNR" id="PIRNR028103"/>
    </source>
</evidence>
<dbReference type="PANTHER" id="PTHR34875:SF5">
    <property type="entry name" value="GLYCINE CLEAVAGE SYSTEM TRANSCRIPTIONAL REPRESSOR"/>
    <property type="match status" value="1"/>
</dbReference>
<keyword evidence="1" id="KW-0804">Transcription</keyword>
<dbReference type="CDD" id="cd04869">
    <property type="entry name" value="ACT_GcvR_2"/>
    <property type="match status" value="1"/>
</dbReference>
<dbReference type="GO" id="GO:0006355">
    <property type="term" value="P:regulation of DNA-templated transcription"/>
    <property type="evidence" value="ECO:0007669"/>
    <property type="project" value="UniProtKB-UniRule"/>
</dbReference>
<dbReference type="Pfam" id="PF13740">
    <property type="entry name" value="ACT_6"/>
    <property type="match status" value="1"/>
</dbReference>
<reference evidence="3 4" key="1">
    <citation type="journal article" date="2014" name="ISME J.">
        <title>Candidatus Competibacter-lineage genomes retrieved from metagenomes reveal functional metabolic diversity.</title>
        <authorList>
            <person name="McIlroy S.J."/>
            <person name="Albertsen M."/>
            <person name="Andresen E.K."/>
            <person name="Saunders A.M."/>
            <person name="Kristiansen R."/>
            <person name="Stokholm-Bjerregaard M."/>
            <person name="Nielsen K.L."/>
            <person name="Nielsen P.H."/>
        </authorList>
    </citation>
    <scope>NUCLEOTIDE SEQUENCE [LARGE SCALE GENOMIC DNA]</scope>
    <source>
        <strain evidence="3 4">Run_B_J11</strain>
    </source>
</reference>
<proteinExistence type="predicted"/>
<evidence type="ECO:0000313" key="4">
    <source>
        <dbReference type="Proteomes" id="UP000019184"/>
    </source>
</evidence>
<dbReference type="SUPFAM" id="SSF55021">
    <property type="entry name" value="ACT-like"/>
    <property type="match status" value="2"/>
</dbReference>
<keyword evidence="4" id="KW-1185">Reference proteome</keyword>
<keyword evidence="1" id="KW-0963">Cytoplasm</keyword>
<evidence type="ECO:0000259" key="2">
    <source>
        <dbReference type="PROSITE" id="PS51671"/>
    </source>
</evidence>
<dbReference type="InterPro" id="IPR002912">
    <property type="entry name" value="ACT_dom"/>
</dbReference>
<protein>
    <recommendedName>
        <fullName evidence="1">Glycine cleavage system transcriptional repressor</fullName>
    </recommendedName>
</protein>
<gene>
    <name evidence="3" type="ORF">BN874_130017</name>
</gene>
<dbReference type="PROSITE" id="PS51671">
    <property type="entry name" value="ACT"/>
    <property type="match status" value="2"/>
</dbReference>
<dbReference type="PANTHER" id="PTHR34875">
    <property type="entry name" value="UPF0237 PROTEIN MJ1558"/>
    <property type="match status" value="1"/>
</dbReference>
<dbReference type="RefSeq" id="WP_034430762.1">
    <property type="nucleotide sequence ID" value="NZ_CBTK010000035.1"/>
</dbReference>
<accession>A0A7U7G845</accession>
<organism evidence="3 4">
    <name type="scientific">Candidatus Contendobacter odensis Run_B_J11</name>
    <dbReference type="NCBI Taxonomy" id="1400861"/>
    <lineage>
        <taxon>Bacteria</taxon>
        <taxon>Pseudomonadati</taxon>
        <taxon>Pseudomonadota</taxon>
        <taxon>Gammaproteobacteria</taxon>
        <taxon>Candidatus Competibacteraceae</taxon>
        <taxon>Candidatus Contendibacter</taxon>
    </lineage>
</organism>
<dbReference type="InterPro" id="IPR045865">
    <property type="entry name" value="ACT-like_dom_sf"/>
</dbReference>
<dbReference type="CDD" id="cd04893">
    <property type="entry name" value="ACT_GcvR_1"/>
    <property type="match status" value="1"/>
</dbReference>
<dbReference type="Gene3D" id="3.30.70.260">
    <property type="match status" value="2"/>
</dbReference>
<evidence type="ECO:0000313" key="3">
    <source>
        <dbReference type="EMBL" id="CDH43692.1"/>
    </source>
</evidence>
<dbReference type="InterPro" id="IPR050990">
    <property type="entry name" value="UPF0237/GcvR_regulator"/>
</dbReference>
<dbReference type="EMBL" id="CBTK010000035">
    <property type="protein sequence ID" value="CDH43692.1"/>
    <property type="molecule type" value="Genomic_DNA"/>
</dbReference>
<comment type="subcellular location">
    <subcellularLocation>
        <location evidence="1">Cytoplasm</location>
    </subcellularLocation>
</comment>
<comment type="caution">
    <text evidence="3">The sequence shown here is derived from an EMBL/GenBank/DDBJ whole genome shotgun (WGS) entry which is preliminary data.</text>
</comment>
<dbReference type="GO" id="GO:0005737">
    <property type="term" value="C:cytoplasm"/>
    <property type="evidence" value="ECO:0007669"/>
    <property type="project" value="UniProtKB-SubCell"/>
</dbReference>
<feature type="domain" description="ACT" evidence="2">
    <location>
        <begin position="93"/>
        <end position="172"/>
    </location>
</feature>
<keyword evidence="1" id="KW-0678">Repressor</keyword>
<feature type="domain" description="ACT" evidence="2">
    <location>
        <begin position="6"/>
        <end position="83"/>
    </location>
</feature>
<name>A0A7U7G845_9GAMM</name>
<sequence>MKNYLVVSALGEDRPGLVNELSRVILECDCGIVDSRMTVLGGEFATLLLVQGNWNTLTKLEMQLKRLEQALNMTVITKRTESRTPTGDVLPYAVEVVAVNQPGIVHHLSSFFASRSINIEDMVTRSYSAPHTGTPMFSVNLAIGIPATTHIALLREEFLDFCDDLNLDAVMEPIKG</sequence>
<dbReference type="InterPro" id="IPR016867">
    <property type="entry name" value="GcvR"/>
</dbReference>
<dbReference type="PIRSF" id="PIRSF028103">
    <property type="entry name" value="GcvR"/>
    <property type="match status" value="1"/>
</dbReference>
<dbReference type="Proteomes" id="UP000019184">
    <property type="component" value="Unassembled WGS sequence"/>
</dbReference>
<dbReference type="AlphaFoldDB" id="A0A7U7G845"/>